<keyword evidence="3" id="KW-1185">Reference proteome</keyword>
<dbReference type="Proteomes" id="UP001165060">
    <property type="component" value="Unassembled WGS sequence"/>
</dbReference>
<evidence type="ECO:0000313" key="3">
    <source>
        <dbReference type="Proteomes" id="UP001165060"/>
    </source>
</evidence>
<dbReference type="EMBL" id="BRYB01002228">
    <property type="protein sequence ID" value="GMI41589.1"/>
    <property type="molecule type" value="Genomic_DNA"/>
</dbReference>
<sequence>AKNEIYTDAENAVVNRVRDQLGGIPDSSFEKFESPDHLVKMGVFHKGGKNGTPRASTVFDEEICTYVSKMRKRFDQSPAIDAASSLRLETMIQIHDEPYTEEEEEMLRTGVARFATFDSQKGKELKMDSPSTKAKIARALSDNISNVRNHFQEQRGLEDWDEKDGEAVGDVLVTKTDTEKHPDKGETRVEARVKELMEKQKGLKELGQKHEWFKVLLAKVVANKLRPAGDSKAKLCNMSVKEANVIGGALASCIAANLTAPAAVDEWILRYPAMGGLEREYVWFRPMMDTIAQRLLESVGWGLKMRLYTGAGLSTLDLLSDLYMIYTYATTGQQGAALSLAVMVGLCLLAQLFAGYLNLRKGPKLNMLKEMLIVLSGTA</sequence>
<proteinExistence type="predicted"/>
<accession>A0ABQ6N7E6</accession>
<gene>
    <name evidence="2" type="ORF">TeGR_g9423</name>
</gene>
<keyword evidence="1" id="KW-1133">Transmembrane helix</keyword>
<reference evidence="2 3" key="1">
    <citation type="journal article" date="2023" name="Commun. Biol.">
        <title>Genome analysis of Parmales, the sister group of diatoms, reveals the evolutionary specialization of diatoms from phago-mixotrophs to photoautotrophs.</title>
        <authorList>
            <person name="Ban H."/>
            <person name="Sato S."/>
            <person name="Yoshikawa S."/>
            <person name="Yamada K."/>
            <person name="Nakamura Y."/>
            <person name="Ichinomiya M."/>
            <person name="Sato N."/>
            <person name="Blanc-Mathieu R."/>
            <person name="Endo H."/>
            <person name="Kuwata A."/>
            <person name="Ogata H."/>
        </authorList>
    </citation>
    <scope>NUCLEOTIDE SEQUENCE [LARGE SCALE GENOMIC DNA]</scope>
</reference>
<feature type="non-terminal residue" evidence="2">
    <location>
        <position position="1"/>
    </location>
</feature>
<name>A0ABQ6N7E6_9STRA</name>
<comment type="caution">
    <text evidence="2">The sequence shown here is derived from an EMBL/GenBank/DDBJ whole genome shotgun (WGS) entry which is preliminary data.</text>
</comment>
<keyword evidence="1" id="KW-0472">Membrane</keyword>
<evidence type="ECO:0000313" key="2">
    <source>
        <dbReference type="EMBL" id="GMI41589.1"/>
    </source>
</evidence>
<keyword evidence="1" id="KW-0812">Transmembrane</keyword>
<feature type="transmembrane region" description="Helical" evidence="1">
    <location>
        <begin position="336"/>
        <end position="359"/>
    </location>
</feature>
<evidence type="ECO:0000256" key="1">
    <source>
        <dbReference type="SAM" id="Phobius"/>
    </source>
</evidence>
<organism evidence="2 3">
    <name type="scientific">Tetraparma gracilis</name>
    <dbReference type="NCBI Taxonomy" id="2962635"/>
    <lineage>
        <taxon>Eukaryota</taxon>
        <taxon>Sar</taxon>
        <taxon>Stramenopiles</taxon>
        <taxon>Ochrophyta</taxon>
        <taxon>Bolidophyceae</taxon>
        <taxon>Parmales</taxon>
        <taxon>Triparmaceae</taxon>
        <taxon>Tetraparma</taxon>
    </lineage>
</organism>
<protein>
    <submittedName>
        <fullName evidence="2">Uncharacterized protein</fullName>
    </submittedName>
</protein>